<feature type="transmembrane region" description="Helical" evidence="6">
    <location>
        <begin position="136"/>
        <end position="156"/>
    </location>
</feature>
<feature type="transmembrane region" description="Helical" evidence="6">
    <location>
        <begin position="70"/>
        <end position="89"/>
    </location>
</feature>
<gene>
    <name evidence="7" type="ORF">I313_05659</name>
</gene>
<keyword evidence="5 6" id="KW-0472">Membrane</keyword>
<evidence type="ECO:0000256" key="4">
    <source>
        <dbReference type="ARBA" id="ARBA00022989"/>
    </source>
</evidence>
<dbReference type="SUPFAM" id="SSF103473">
    <property type="entry name" value="MFS general substrate transporter"/>
    <property type="match status" value="1"/>
</dbReference>
<comment type="subcellular location">
    <subcellularLocation>
        <location evidence="1">Membrane</location>
        <topology evidence="1">Multi-pass membrane protein</topology>
    </subcellularLocation>
</comment>
<feature type="transmembrane region" description="Helical" evidence="6">
    <location>
        <begin position="363"/>
        <end position="383"/>
    </location>
</feature>
<dbReference type="Proteomes" id="UP000053392">
    <property type="component" value="Unassembled WGS sequence"/>
</dbReference>
<keyword evidence="4 6" id="KW-1133">Transmembrane helix</keyword>
<dbReference type="InterPro" id="IPR036259">
    <property type="entry name" value="MFS_trans_sf"/>
</dbReference>
<dbReference type="OrthoDB" id="6730379at2759"/>
<dbReference type="EMBL" id="KN847910">
    <property type="protein sequence ID" value="KIR38547.1"/>
    <property type="molecule type" value="Genomic_DNA"/>
</dbReference>
<feature type="transmembrane region" description="Helical" evidence="6">
    <location>
        <begin position="389"/>
        <end position="412"/>
    </location>
</feature>
<evidence type="ECO:0000256" key="6">
    <source>
        <dbReference type="SAM" id="Phobius"/>
    </source>
</evidence>
<feature type="transmembrane region" description="Helical" evidence="6">
    <location>
        <begin position="424"/>
        <end position="444"/>
    </location>
</feature>
<feature type="transmembrane region" description="Helical" evidence="6">
    <location>
        <begin position="109"/>
        <end position="129"/>
    </location>
</feature>
<evidence type="ECO:0008006" key="9">
    <source>
        <dbReference type="Google" id="ProtNLM"/>
    </source>
</evidence>
<keyword evidence="2" id="KW-0813">Transport</keyword>
<protein>
    <recommendedName>
        <fullName evidence="9">Allantoate permease</fullName>
    </recommendedName>
</protein>
<dbReference type="InterPro" id="IPR011701">
    <property type="entry name" value="MFS"/>
</dbReference>
<dbReference type="PANTHER" id="PTHR43791">
    <property type="entry name" value="PERMEASE-RELATED"/>
    <property type="match status" value="1"/>
</dbReference>
<accession>A0A0D0SZ72</accession>
<proteinExistence type="predicted"/>
<dbReference type="AlphaFoldDB" id="A0A0D0SZ72"/>
<evidence type="ECO:0000313" key="7">
    <source>
        <dbReference type="EMBL" id="KIR38547.1"/>
    </source>
</evidence>
<name>A0A0D0SZ72_9TREE</name>
<keyword evidence="8" id="KW-1185">Reference proteome</keyword>
<dbReference type="HOGENOM" id="CLU_001265_0_5_1"/>
<dbReference type="GO" id="GO:0016020">
    <property type="term" value="C:membrane"/>
    <property type="evidence" value="ECO:0007669"/>
    <property type="project" value="UniProtKB-SubCell"/>
</dbReference>
<feature type="transmembrane region" description="Helical" evidence="6">
    <location>
        <begin position="335"/>
        <end position="356"/>
    </location>
</feature>
<feature type="transmembrane region" description="Helical" evidence="6">
    <location>
        <begin position="300"/>
        <end position="323"/>
    </location>
</feature>
<evidence type="ECO:0000313" key="8">
    <source>
        <dbReference type="Proteomes" id="UP000053392"/>
    </source>
</evidence>
<evidence type="ECO:0000256" key="5">
    <source>
        <dbReference type="ARBA" id="ARBA00023136"/>
    </source>
</evidence>
<feature type="transmembrane region" description="Helical" evidence="6">
    <location>
        <begin position="200"/>
        <end position="221"/>
    </location>
</feature>
<feature type="transmembrane region" description="Helical" evidence="6">
    <location>
        <begin position="233"/>
        <end position="251"/>
    </location>
</feature>
<dbReference type="PANTHER" id="PTHR43791:SF41">
    <property type="entry name" value="MAJOR FACILITATOR SUPERFAMILY (MFS) PROFILE DOMAIN-CONTAINING PROTEIN"/>
    <property type="match status" value="1"/>
</dbReference>
<dbReference type="Pfam" id="PF07690">
    <property type="entry name" value="MFS_1"/>
    <property type="match status" value="1"/>
</dbReference>
<evidence type="ECO:0000256" key="1">
    <source>
        <dbReference type="ARBA" id="ARBA00004141"/>
    </source>
</evidence>
<feature type="transmembrane region" description="Helical" evidence="6">
    <location>
        <begin position="168"/>
        <end position="188"/>
    </location>
</feature>
<keyword evidence="3 6" id="KW-0812">Transmembrane</keyword>
<sequence length="519" mass="57689">MGLEENEKTIIGVNLTDVELKNETRPEHARADLDVAGRFLGEIALRENAAELLAPCTDEEAKQVRRKADCIILPLLMLALMMGAVDKNALSTAAVLGLRTDLKLSGTEYSWAGSIIFFGQLASVFPALFMMQRLPAGYVVSGNVLIWGIITLCIVACKDATGLLICRFILGFFESISFPGYSLILTSWYTRREQTVRTAVIFNTMSTIFNGLIAFGCSYASDHIAISPWKLQFLINGALTTTLGVVMCFLIPNSPTSAWWLSERQRVIAVLRLRDERTGMENKVFKKSQLLEALRDYKTWIVLLFNICLNVPTGGINSFNSIIVKSLGFNVQDTMLLSIPNGALNWMAALFLSFVVLKTRQRVLGAALWTIIPLVATVVLHLVPRSNKAGSLVGLLLMYVFWAPYVVMIGVVNANTAGYTKKTIVYGTAYCGYLIGNLIGPQLFFAREAPNYPSGVTGMLTCYCLAIGLLGVYYFNIRRLIRKKKEALEDDPDHAVAHDILEDWHDQTDFENVRFKYVL</sequence>
<reference evidence="7 8" key="1">
    <citation type="submission" date="2015-01" db="EMBL/GenBank/DDBJ databases">
        <title>The Genome Sequence of Cryptococcus gattii Ram5.</title>
        <authorList>
            <consortium name="The Broad Institute Genomics Platform"/>
            <person name="Cuomo C."/>
            <person name="Litvintseva A."/>
            <person name="Chen Y."/>
            <person name="Heitman J."/>
            <person name="Sun S."/>
            <person name="Springer D."/>
            <person name="Dromer F."/>
            <person name="Young S."/>
            <person name="Zeng Q."/>
            <person name="Gargeya S."/>
            <person name="Abouelleil A."/>
            <person name="Alvarado L."/>
            <person name="Chapman S.B."/>
            <person name="Gainer-Dewar J."/>
            <person name="Goldberg J."/>
            <person name="Griggs A."/>
            <person name="Gujja S."/>
            <person name="Hansen M."/>
            <person name="Howarth C."/>
            <person name="Imamovic A."/>
            <person name="Larimer J."/>
            <person name="Murphy C."/>
            <person name="Naylor J."/>
            <person name="Pearson M."/>
            <person name="Priest M."/>
            <person name="Roberts A."/>
            <person name="Saif S."/>
            <person name="Shea T."/>
            <person name="Sykes S."/>
            <person name="Wortman J."/>
            <person name="Nusbaum C."/>
            <person name="Birren B."/>
        </authorList>
    </citation>
    <scope>NUCLEOTIDE SEQUENCE [LARGE SCALE GENOMIC DNA]</scope>
    <source>
        <strain evidence="7 8">Ram5</strain>
    </source>
</reference>
<organism evidence="7 8">
    <name type="scientific">Cryptococcus deuterogattii Ram5</name>
    <dbReference type="NCBI Taxonomy" id="1296110"/>
    <lineage>
        <taxon>Eukaryota</taxon>
        <taxon>Fungi</taxon>
        <taxon>Dikarya</taxon>
        <taxon>Basidiomycota</taxon>
        <taxon>Agaricomycotina</taxon>
        <taxon>Tremellomycetes</taxon>
        <taxon>Tremellales</taxon>
        <taxon>Cryptococcaceae</taxon>
        <taxon>Cryptococcus</taxon>
        <taxon>Cryptococcus gattii species complex</taxon>
    </lineage>
</organism>
<dbReference type="GO" id="GO:0022857">
    <property type="term" value="F:transmembrane transporter activity"/>
    <property type="evidence" value="ECO:0007669"/>
    <property type="project" value="InterPro"/>
</dbReference>
<dbReference type="Gene3D" id="1.20.1250.20">
    <property type="entry name" value="MFS general substrate transporter like domains"/>
    <property type="match status" value="1"/>
</dbReference>
<evidence type="ECO:0000256" key="2">
    <source>
        <dbReference type="ARBA" id="ARBA00022448"/>
    </source>
</evidence>
<evidence type="ECO:0000256" key="3">
    <source>
        <dbReference type="ARBA" id="ARBA00022692"/>
    </source>
</evidence>
<feature type="transmembrane region" description="Helical" evidence="6">
    <location>
        <begin position="456"/>
        <end position="475"/>
    </location>
</feature>